<evidence type="ECO:0000259" key="1">
    <source>
        <dbReference type="Pfam" id="PF00717"/>
    </source>
</evidence>
<dbReference type="STRING" id="572547.Amico_1144"/>
<dbReference type="CDD" id="cd06529">
    <property type="entry name" value="S24_LexA-like"/>
    <property type="match status" value="1"/>
</dbReference>
<evidence type="ECO:0000313" key="2">
    <source>
        <dbReference type="EMBL" id="ADE57267.1"/>
    </source>
</evidence>
<accession>D5EFD5</accession>
<dbReference type="InterPro" id="IPR015927">
    <property type="entry name" value="Peptidase_S24_S26A/B/C"/>
</dbReference>
<keyword evidence="3" id="KW-1185">Reference proteome</keyword>
<feature type="domain" description="Peptidase S24/S26A/S26B/S26C" evidence="1">
    <location>
        <begin position="1"/>
        <end position="70"/>
    </location>
</feature>
<dbReference type="InterPro" id="IPR036286">
    <property type="entry name" value="LexA/Signal_pep-like_sf"/>
</dbReference>
<dbReference type="EMBL" id="CP001997">
    <property type="protein sequence ID" value="ADE57267.1"/>
    <property type="molecule type" value="Genomic_DNA"/>
</dbReference>
<dbReference type="OrthoDB" id="965709at2"/>
<dbReference type="Proteomes" id="UP000002366">
    <property type="component" value="Chromosome"/>
</dbReference>
<dbReference type="KEGG" id="aco:Amico_1144"/>
<evidence type="ECO:0000313" key="3">
    <source>
        <dbReference type="Proteomes" id="UP000002366"/>
    </source>
</evidence>
<dbReference type="eggNOG" id="COG1974">
    <property type="taxonomic scope" value="Bacteria"/>
</dbReference>
<protein>
    <recommendedName>
        <fullName evidence="1">Peptidase S24/S26A/S26B/S26C domain-containing protein</fullName>
    </recommendedName>
</protein>
<dbReference type="Gene3D" id="2.10.109.10">
    <property type="entry name" value="Umud Fragment, subunit A"/>
    <property type="match status" value="1"/>
</dbReference>
<dbReference type="AlphaFoldDB" id="D5EFD5"/>
<proteinExistence type="predicted"/>
<name>D5EFD5_AMICL</name>
<organism evidence="2 3">
    <name type="scientific">Aminobacterium colombiense (strain DSM 12261 / ALA-1)</name>
    <dbReference type="NCBI Taxonomy" id="572547"/>
    <lineage>
        <taxon>Bacteria</taxon>
        <taxon>Thermotogati</taxon>
        <taxon>Synergistota</taxon>
        <taxon>Synergistia</taxon>
        <taxon>Synergistales</taxon>
        <taxon>Aminobacteriaceae</taxon>
        <taxon>Aminobacterium</taxon>
    </lineage>
</organism>
<reference evidence="2 3" key="1">
    <citation type="journal article" date="2010" name="Stand. Genomic Sci.">
        <title>Complete genome sequence of Aminobacterium colombiense type strain (ALA-1).</title>
        <authorList>
            <person name="Chertkov O."/>
            <person name="Sikorski J."/>
            <person name="Brambilla E."/>
            <person name="Lapidus A."/>
            <person name="Copeland A."/>
            <person name="Glavina Del Rio T."/>
            <person name="Nolan M."/>
            <person name="Lucas S."/>
            <person name="Tice H."/>
            <person name="Cheng J.F."/>
            <person name="Han C."/>
            <person name="Detter J.C."/>
            <person name="Bruce D."/>
            <person name="Tapia R."/>
            <person name="Goodwin L."/>
            <person name="Pitluck S."/>
            <person name="Liolios K."/>
            <person name="Ivanova N."/>
            <person name="Mavromatis K."/>
            <person name="Ovchinnikova G."/>
            <person name="Pati A."/>
            <person name="Chen A."/>
            <person name="Palaniappan K."/>
            <person name="Land M."/>
            <person name="Hauser L."/>
            <person name="Chang Y.J."/>
            <person name="Jeffries C.D."/>
            <person name="Spring S."/>
            <person name="Rohde M."/>
            <person name="Goker M."/>
            <person name="Bristow J."/>
            <person name="Eisen J.A."/>
            <person name="Markowitz V."/>
            <person name="Hugenholtz P."/>
            <person name="Kyrpides N.C."/>
            <person name="Klenk H.P."/>
        </authorList>
    </citation>
    <scope>NUCLEOTIDE SEQUENCE [LARGE SCALE GENOMIC DNA]</scope>
    <source>
        <strain evidence="3">DSM 12261 / ALA-1</strain>
    </source>
</reference>
<gene>
    <name evidence="2" type="ordered locus">Amico_1144</name>
</gene>
<dbReference type="InterPro" id="IPR039418">
    <property type="entry name" value="LexA-like"/>
</dbReference>
<sequence>MEGAGIPDRSTVVVNPAEEVYDGDTALVCFGRQNEWAIKWVYFNKADGSVEIRSAAPQYKPMVFTKEDIELGLFCIVGKVTRLTAEPRKGI</sequence>
<dbReference type="HOGENOM" id="CLU_2420520_0_0_0"/>
<dbReference type="Pfam" id="PF00717">
    <property type="entry name" value="Peptidase_S24"/>
    <property type="match status" value="1"/>
</dbReference>
<dbReference type="SUPFAM" id="SSF51306">
    <property type="entry name" value="LexA/Signal peptidase"/>
    <property type="match status" value="1"/>
</dbReference>